<dbReference type="Proteomes" id="UP000024635">
    <property type="component" value="Unassembled WGS sequence"/>
</dbReference>
<dbReference type="OrthoDB" id="5899561at2759"/>
<name>A0A016V6M5_9BILA</name>
<dbReference type="AlphaFoldDB" id="A0A016V6M5"/>
<sequence>MKANVVRNLIITKEKTCNQVSPEVEENIRQILEVNGYMTSNPSSWRPSFVTGGIPLILQYVNEHIARDVNRVVKASMLPIKLIFRPPPNLKSLLTSSRMYGDKCVRKKCTY</sequence>
<gene>
    <name evidence="1" type="primary">Acey_s0015.g2595</name>
    <name evidence="1" type="ORF">Y032_0015g2595</name>
</gene>
<organism evidence="1 2">
    <name type="scientific">Ancylostoma ceylanicum</name>
    <dbReference type="NCBI Taxonomy" id="53326"/>
    <lineage>
        <taxon>Eukaryota</taxon>
        <taxon>Metazoa</taxon>
        <taxon>Ecdysozoa</taxon>
        <taxon>Nematoda</taxon>
        <taxon>Chromadorea</taxon>
        <taxon>Rhabditida</taxon>
        <taxon>Rhabditina</taxon>
        <taxon>Rhabditomorpha</taxon>
        <taxon>Strongyloidea</taxon>
        <taxon>Ancylostomatidae</taxon>
        <taxon>Ancylostomatinae</taxon>
        <taxon>Ancylostoma</taxon>
    </lineage>
</organism>
<comment type="caution">
    <text evidence="1">The sequence shown here is derived from an EMBL/GenBank/DDBJ whole genome shotgun (WGS) entry which is preliminary data.</text>
</comment>
<accession>A0A016V6M5</accession>
<evidence type="ECO:0000313" key="2">
    <source>
        <dbReference type="Proteomes" id="UP000024635"/>
    </source>
</evidence>
<evidence type="ECO:0000313" key="1">
    <source>
        <dbReference type="EMBL" id="EYC23329.1"/>
    </source>
</evidence>
<protein>
    <submittedName>
        <fullName evidence="1">Uncharacterized protein</fullName>
    </submittedName>
</protein>
<proteinExistence type="predicted"/>
<reference evidence="2" key="1">
    <citation type="journal article" date="2015" name="Nat. Genet.">
        <title>The genome and transcriptome of the zoonotic hookworm Ancylostoma ceylanicum identify infection-specific gene families.</title>
        <authorList>
            <person name="Schwarz E.M."/>
            <person name="Hu Y."/>
            <person name="Antoshechkin I."/>
            <person name="Miller M.M."/>
            <person name="Sternberg P.W."/>
            <person name="Aroian R.V."/>
        </authorList>
    </citation>
    <scope>NUCLEOTIDE SEQUENCE</scope>
    <source>
        <strain evidence="2">HY135</strain>
    </source>
</reference>
<keyword evidence="2" id="KW-1185">Reference proteome</keyword>
<dbReference type="EMBL" id="JARK01001351">
    <property type="protein sequence ID" value="EYC23329.1"/>
    <property type="molecule type" value="Genomic_DNA"/>
</dbReference>